<dbReference type="InterPro" id="IPR036188">
    <property type="entry name" value="FAD/NAD-bd_sf"/>
</dbReference>
<keyword evidence="3" id="KW-0274">FAD</keyword>
<gene>
    <name evidence="6" type="ORF">ERS672216_01689</name>
</gene>
<protein>
    <submittedName>
        <fullName evidence="6">Putative flavocytochrome c flavin subunit</fullName>
    </submittedName>
</protein>
<evidence type="ECO:0000256" key="4">
    <source>
        <dbReference type="ARBA" id="ARBA00023002"/>
    </source>
</evidence>
<dbReference type="AlphaFoldDB" id="A0A128EKA7"/>
<dbReference type="PANTHER" id="PTHR43400:SF7">
    <property type="entry name" value="FAD-DEPENDENT OXIDOREDUCTASE 2 FAD BINDING DOMAIN-CONTAINING PROTEIN"/>
    <property type="match status" value="1"/>
</dbReference>
<feature type="domain" description="FAD-dependent oxidoreductase 2 FAD-binding" evidence="5">
    <location>
        <begin position="3"/>
        <end position="421"/>
    </location>
</feature>
<evidence type="ECO:0000256" key="3">
    <source>
        <dbReference type="ARBA" id="ARBA00022827"/>
    </source>
</evidence>
<evidence type="ECO:0000313" key="6">
    <source>
        <dbReference type="EMBL" id="CZE48991.1"/>
    </source>
</evidence>
<dbReference type="InterPro" id="IPR003953">
    <property type="entry name" value="FAD-dep_OxRdtase_2_FAD-bd"/>
</dbReference>
<reference evidence="6 7" key="1">
    <citation type="submission" date="2016-02" db="EMBL/GenBank/DDBJ databases">
        <authorList>
            <consortium name="Pathogen Informatics"/>
        </authorList>
    </citation>
    <scope>NUCLEOTIDE SEQUENCE [LARGE SCALE GENOMIC DNA]</scope>
    <source>
        <strain evidence="6 7">RC20</strain>
    </source>
</reference>
<evidence type="ECO:0000256" key="2">
    <source>
        <dbReference type="ARBA" id="ARBA00022630"/>
    </source>
</evidence>
<dbReference type="Gene3D" id="3.90.700.10">
    <property type="entry name" value="Succinate dehydrogenase/fumarate reductase flavoprotein, catalytic domain"/>
    <property type="match status" value="1"/>
</dbReference>
<accession>A0A128EKA7</accession>
<dbReference type="Proteomes" id="UP000069632">
    <property type="component" value="Unassembled WGS sequence"/>
</dbReference>
<comment type="cofactor">
    <cofactor evidence="1">
        <name>FAD</name>
        <dbReference type="ChEBI" id="CHEBI:57692"/>
    </cofactor>
</comment>
<proteinExistence type="predicted"/>
<evidence type="ECO:0000256" key="1">
    <source>
        <dbReference type="ARBA" id="ARBA00001974"/>
    </source>
</evidence>
<dbReference type="Gene3D" id="3.50.50.60">
    <property type="entry name" value="FAD/NAD(P)-binding domain"/>
    <property type="match status" value="1"/>
</dbReference>
<dbReference type="SUPFAM" id="SSF56425">
    <property type="entry name" value="Succinate dehydrogenase/fumarate reductase flavoprotein, catalytic domain"/>
    <property type="match status" value="1"/>
</dbReference>
<dbReference type="InterPro" id="IPR027477">
    <property type="entry name" value="Succ_DH/fumarate_Rdtase_cat_sf"/>
</dbReference>
<evidence type="ECO:0000259" key="5">
    <source>
        <dbReference type="Pfam" id="PF00890"/>
    </source>
</evidence>
<keyword evidence="4" id="KW-0560">Oxidoreductase</keyword>
<dbReference type="EMBL" id="FIZP01000013">
    <property type="protein sequence ID" value="CZE48991.1"/>
    <property type="molecule type" value="Genomic_DNA"/>
</dbReference>
<dbReference type="InterPro" id="IPR050315">
    <property type="entry name" value="FAD-oxidoreductase_2"/>
</dbReference>
<dbReference type="Pfam" id="PF00890">
    <property type="entry name" value="FAD_binding_2"/>
    <property type="match status" value="1"/>
</dbReference>
<dbReference type="GO" id="GO:0016491">
    <property type="term" value="F:oxidoreductase activity"/>
    <property type="evidence" value="ECO:0007669"/>
    <property type="project" value="UniProtKB-KW"/>
</dbReference>
<dbReference type="PANTHER" id="PTHR43400">
    <property type="entry name" value="FUMARATE REDUCTASE"/>
    <property type="match status" value="1"/>
</dbReference>
<name>A0A128EKA7_9BACT</name>
<dbReference type="RefSeq" id="WP_075494651.1">
    <property type="nucleotide sequence ID" value="NZ_CP053844.1"/>
</dbReference>
<dbReference type="SUPFAM" id="SSF51905">
    <property type="entry name" value="FAD/NAD(P)-binding domain"/>
    <property type="match status" value="1"/>
</dbReference>
<evidence type="ECO:0000313" key="7">
    <source>
        <dbReference type="Proteomes" id="UP000069632"/>
    </source>
</evidence>
<keyword evidence="7" id="KW-1185">Reference proteome</keyword>
<organism evidence="6 7">
    <name type="scientific">Campylobacter geochelonis</name>
    <dbReference type="NCBI Taxonomy" id="1780362"/>
    <lineage>
        <taxon>Bacteria</taxon>
        <taxon>Pseudomonadati</taxon>
        <taxon>Campylobacterota</taxon>
        <taxon>Epsilonproteobacteria</taxon>
        <taxon>Campylobacterales</taxon>
        <taxon>Campylobacteraceae</taxon>
        <taxon>Campylobacter</taxon>
    </lineage>
</organism>
<keyword evidence="2" id="KW-0285">Flavoprotein</keyword>
<sequence>MYDVIIVGSGLAGMCVANLLSDTGKKVAIFEKQNMLFGSSRYSTLNLATCENSLQKSLGIKDNATTFLDDMYGFSGGFGDKKLLGILAINSNLALKTLQSFGCEYKDEIFLKDYHSVARVCEPKHSAIKSILNPLHQRIINKVDIFLEQEIVDLEKNGSKIDAVILKDDTKLKAKIVVFATGGFSRDKEFIHLQNPLASFTKSQTTAQSNANSLKTLLKVGAIPVQVELMRYAFNFGIEILPYSLIIDINTGQRLCDESKTRQELAYEILHADKVSKFAKGSIALFDEYAIKTLFSKELLQSYIDKSMIKIFNNTFDIAEFFGLDNNKFDSQIKLYNSYFDSGIDTKFGKNLLNPAYKKLEKAPFYALNLEVYLNYTQGGVAINEHSQVINIKTFQPFSNLFVVGEASGGVHGMGRLNGCSSLECVVFAMQCAKKIKEILA</sequence>